<dbReference type="InterPro" id="IPR036291">
    <property type="entry name" value="NAD(P)-bd_dom_sf"/>
</dbReference>
<dbReference type="KEGG" id="peh:Spb1_30260"/>
<reference evidence="3 4" key="1">
    <citation type="submission" date="2019-02" db="EMBL/GenBank/DDBJ databases">
        <title>Deep-cultivation of Planctomycetes and their phenomic and genomic characterization uncovers novel biology.</title>
        <authorList>
            <person name="Wiegand S."/>
            <person name="Jogler M."/>
            <person name="Boedeker C."/>
            <person name="Pinto D."/>
            <person name="Vollmers J."/>
            <person name="Rivas-Marin E."/>
            <person name="Kohn T."/>
            <person name="Peeters S.H."/>
            <person name="Heuer A."/>
            <person name="Rast P."/>
            <person name="Oberbeckmann S."/>
            <person name="Bunk B."/>
            <person name="Jeske O."/>
            <person name="Meyerdierks A."/>
            <person name="Storesund J.E."/>
            <person name="Kallscheuer N."/>
            <person name="Luecker S."/>
            <person name="Lage O.M."/>
            <person name="Pohl T."/>
            <person name="Merkel B.J."/>
            <person name="Hornburger P."/>
            <person name="Mueller R.-W."/>
            <person name="Bruemmer F."/>
            <person name="Labrenz M."/>
            <person name="Spormann A.M."/>
            <person name="Op den Camp H."/>
            <person name="Overmann J."/>
            <person name="Amann R."/>
            <person name="Jetten M.S.M."/>
            <person name="Mascher T."/>
            <person name="Medema M.H."/>
            <person name="Devos D.P."/>
            <person name="Kaster A.-K."/>
            <person name="Ovreas L."/>
            <person name="Rohde M."/>
            <person name="Galperin M.Y."/>
            <person name="Jogler C."/>
        </authorList>
    </citation>
    <scope>NUCLEOTIDE SEQUENCE [LARGE SCALE GENOMIC DNA]</scope>
    <source>
        <strain evidence="3 4">Spb1</strain>
    </source>
</reference>
<dbReference type="EC" id="1.2.1.62" evidence="3"/>
<name>A0A518GR62_9PLAN</name>
<dbReference type="Proteomes" id="UP000315349">
    <property type="component" value="Chromosome"/>
</dbReference>
<dbReference type="Pfam" id="PF00106">
    <property type="entry name" value="adh_short"/>
    <property type="match status" value="1"/>
</dbReference>
<accession>A0A518GR62</accession>
<dbReference type="PANTHER" id="PTHR43391">
    <property type="entry name" value="RETINOL DEHYDROGENASE-RELATED"/>
    <property type="match status" value="1"/>
</dbReference>
<dbReference type="RefSeq" id="WP_145301439.1">
    <property type="nucleotide sequence ID" value="NZ_CP036299.1"/>
</dbReference>
<comment type="similarity">
    <text evidence="1">Belongs to the short-chain dehydrogenases/reductases (SDR) family.</text>
</comment>
<keyword evidence="2 3" id="KW-0560">Oxidoreductase</keyword>
<dbReference type="SUPFAM" id="SSF51735">
    <property type="entry name" value="NAD(P)-binding Rossmann-fold domains"/>
    <property type="match status" value="1"/>
</dbReference>
<evidence type="ECO:0000256" key="1">
    <source>
        <dbReference type="ARBA" id="ARBA00006484"/>
    </source>
</evidence>
<dbReference type="PROSITE" id="PS00061">
    <property type="entry name" value="ADH_SHORT"/>
    <property type="match status" value="1"/>
</dbReference>
<dbReference type="CDD" id="cd05233">
    <property type="entry name" value="SDR_c"/>
    <property type="match status" value="1"/>
</dbReference>
<evidence type="ECO:0000313" key="3">
    <source>
        <dbReference type="EMBL" id="QDV31088.1"/>
    </source>
</evidence>
<protein>
    <submittedName>
        <fullName evidence="3">4-formylbenzenesulfonate dehydrogenase TsaC1/TsaC2</fullName>
        <ecNumber evidence="3">1.2.1.62</ecNumber>
    </submittedName>
</protein>
<evidence type="ECO:0000256" key="2">
    <source>
        <dbReference type="ARBA" id="ARBA00023002"/>
    </source>
</evidence>
<proteinExistence type="inferred from homology"/>
<evidence type="ECO:0000313" key="4">
    <source>
        <dbReference type="Proteomes" id="UP000315349"/>
    </source>
</evidence>
<organism evidence="3 4">
    <name type="scientific">Planctopirus ephydatiae</name>
    <dbReference type="NCBI Taxonomy" id="2528019"/>
    <lineage>
        <taxon>Bacteria</taxon>
        <taxon>Pseudomonadati</taxon>
        <taxon>Planctomycetota</taxon>
        <taxon>Planctomycetia</taxon>
        <taxon>Planctomycetales</taxon>
        <taxon>Planctomycetaceae</taxon>
        <taxon>Planctopirus</taxon>
    </lineage>
</organism>
<dbReference type="InterPro" id="IPR020904">
    <property type="entry name" value="Sc_DH/Rdtase_CS"/>
</dbReference>
<dbReference type="AlphaFoldDB" id="A0A518GR62"/>
<dbReference type="OrthoDB" id="210852at2"/>
<keyword evidence="4" id="KW-1185">Reference proteome</keyword>
<dbReference type="GO" id="GO:0018482">
    <property type="term" value="F:4-formylbenzenesulfonate dehydrogenase activity"/>
    <property type="evidence" value="ECO:0007669"/>
    <property type="project" value="UniProtKB-EC"/>
</dbReference>
<dbReference type="Gene3D" id="3.40.50.720">
    <property type="entry name" value="NAD(P)-binding Rossmann-like Domain"/>
    <property type="match status" value="1"/>
</dbReference>
<dbReference type="EMBL" id="CP036299">
    <property type="protein sequence ID" value="QDV31088.1"/>
    <property type="molecule type" value="Genomic_DNA"/>
</dbReference>
<gene>
    <name evidence="3" type="primary">tsaC1_1</name>
    <name evidence="3" type="ORF">Spb1_30260</name>
</gene>
<sequence>MQISNQVVLVTGGGKGIGEALAIKASQQSPRVVIVADRDQSFAESVAARCESVAEAICCDVCVPTDLAKLTNHITERYGSIDIVFSNAGATAKGGLETSLEDWNKLWQINVLSHVELARLTIPHMAQKGSGAFIVTASAAGVLTEIGSLAYSVTKHGSLAIAEWLSVHYRRQGVQLHCLCPAGVATDFLDLDDPIHQFLHMSALTAEQVAEAAFEAIELNRFLVLPHKEVLEFFQFKTQDYDRWLHNFSRVQERLAKLASKNQS</sequence>
<dbReference type="PANTHER" id="PTHR43391:SF26">
    <property type="entry name" value="BLL7251 PROTEIN"/>
    <property type="match status" value="1"/>
</dbReference>
<dbReference type="PRINTS" id="PR00081">
    <property type="entry name" value="GDHRDH"/>
</dbReference>
<dbReference type="InterPro" id="IPR002347">
    <property type="entry name" value="SDR_fam"/>
</dbReference>